<evidence type="ECO:0008006" key="4">
    <source>
        <dbReference type="Google" id="ProtNLM"/>
    </source>
</evidence>
<dbReference type="Proteomes" id="UP001162131">
    <property type="component" value="Unassembled WGS sequence"/>
</dbReference>
<name>A0AAU9KFV0_9CILI</name>
<dbReference type="SUPFAM" id="SSF46458">
    <property type="entry name" value="Globin-like"/>
    <property type="match status" value="1"/>
</dbReference>
<dbReference type="GO" id="GO:0019825">
    <property type="term" value="F:oxygen binding"/>
    <property type="evidence" value="ECO:0007669"/>
    <property type="project" value="InterPro"/>
</dbReference>
<reference evidence="2" key="1">
    <citation type="submission" date="2021-09" db="EMBL/GenBank/DDBJ databases">
        <authorList>
            <consortium name="AG Swart"/>
            <person name="Singh M."/>
            <person name="Singh A."/>
            <person name="Seah K."/>
            <person name="Emmerich C."/>
        </authorList>
    </citation>
    <scope>NUCLEOTIDE SEQUENCE</scope>
    <source>
        <strain evidence="2">ATCC30299</strain>
    </source>
</reference>
<dbReference type="InterPro" id="IPR009050">
    <property type="entry name" value="Globin-like_sf"/>
</dbReference>
<evidence type="ECO:0000256" key="1">
    <source>
        <dbReference type="SAM" id="MobiDB-lite"/>
    </source>
</evidence>
<dbReference type="GO" id="GO:0020037">
    <property type="term" value="F:heme binding"/>
    <property type="evidence" value="ECO:0007669"/>
    <property type="project" value="InterPro"/>
</dbReference>
<dbReference type="InterPro" id="IPR012292">
    <property type="entry name" value="Globin/Proto"/>
</dbReference>
<feature type="compositionally biased region" description="Acidic residues" evidence="1">
    <location>
        <begin position="407"/>
        <end position="417"/>
    </location>
</feature>
<evidence type="ECO:0000313" key="2">
    <source>
        <dbReference type="EMBL" id="CAG9334563.1"/>
    </source>
</evidence>
<sequence>MDRQEYLENHQNLSEFAKDHQLSRSSWNLSILKNKAPVISGLRTELMQNSFIKKLNFLLPKLPEHQKFNVFSHLINNHDSDNNLRLNIPLTLLRVDKMPVSFLIHTKKNGKIISKPCADEEFFNLFKSSEDGPLFYYKAQNHSVVLFSIAKAKALWNSSSQPAMIQQFIKPSSNPVSITRILWKQNAKTKYFLIINLLKFHEKPEDSTIKPQMQLKKNRSYSQLYNFKYTDFIQKTSKSINNPYKIKIQKKSNKSKNLAHTFCNFSGNSIVKASRSLISRSFMELADQENENIINESAEPKGFESFLVQTKNTNSCFAVQSKIKIQEIDTMANQLVSFFNNSVFKGRIIKGVVLDFVQNVDKKWIFLDLQEWITTDKSAVECPGRGKAMKSSERSQSVDHSRNSVYEESESEPDIEENEILQFEKEETNAEKDKLPFKIRKKRISVQKNELNEKDIAERYCKVTQKVNNLKNQSQSAAHLLVNLKEQSIQSYSTIFKTRKINSVHFADHCKNPHLSSNSENNDTSIRKHYTNIINQFDAIKFNSKLSHLRNESLILKYGNSFWNQFIICLFHSILGNDILNKRFKDTKLENFTMIIDGLFKVLNGQVNLEFRRRVRGVHKKLGISEKEFDCFADIFERSLADNKMETQDLQVVMSQTRSMKWLVCNQSHSK</sequence>
<gene>
    <name evidence="2" type="ORF">BSTOLATCC_MIC61175</name>
</gene>
<organism evidence="2 3">
    <name type="scientific">Blepharisma stoltei</name>
    <dbReference type="NCBI Taxonomy" id="1481888"/>
    <lineage>
        <taxon>Eukaryota</taxon>
        <taxon>Sar</taxon>
        <taxon>Alveolata</taxon>
        <taxon>Ciliophora</taxon>
        <taxon>Postciliodesmatophora</taxon>
        <taxon>Heterotrichea</taxon>
        <taxon>Heterotrichida</taxon>
        <taxon>Blepharismidae</taxon>
        <taxon>Blepharisma</taxon>
    </lineage>
</organism>
<proteinExistence type="predicted"/>
<keyword evidence="3" id="KW-1185">Reference proteome</keyword>
<dbReference type="AlphaFoldDB" id="A0AAU9KFV0"/>
<dbReference type="EMBL" id="CAJZBQ010000058">
    <property type="protein sequence ID" value="CAG9334563.1"/>
    <property type="molecule type" value="Genomic_DNA"/>
</dbReference>
<feature type="compositionally biased region" description="Basic and acidic residues" evidence="1">
    <location>
        <begin position="390"/>
        <end position="402"/>
    </location>
</feature>
<feature type="region of interest" description="Disordered" evidence="1">
    <location>
        <begin position="383"/>
        <end position="417"/>
    </location>
</feature>
<accession>A0AAU9KFV0</accession>
<dbReference type="Gene3D" id="1.10.490.10">
    <property type="entry name" value="Globins"/>
    <property type="match status" value="1"/>
</dbReference>
<evidence type="ECO:0000313" key="3">
    <source>
        <dbReference type="Proteomes" id="UP001162131"/>
    </source>
</evidence>
<comment type="caution">
    <text evidence="2">The sequence shown here is derived from an EMBL/GenBank/DDBJ whole genome shotgun (WGS) entry which is preliminary data.</text>
</comment>
<protein>
    <recommendedName>
        <fullName evidence="4">Globin family profile domain-containing protein</fullName>
    </recommendedName>
</protein>